<dbReference type="PROSITE" id="PS50887">
    <property type="entry name" value="GGDEF"/>
    <property type="match status" value="1"/>
</dbReference>
<keyword evidence="2" id="KW-0812">Transmembrane</keyword>
<dbReference type="RefSeq" id="WP_154715920.1">
    <property type="nucleotide sequence ID" value="NZ_LT837803.1"/>
</dbReference>
<dbReference type="Pfam" id="PF00990">
    <property type="entry name" value="GGDEF"/>
    <property type="match status" value="1"/>
</dbReference>
<accession>A0A7Z7HPL5</accession>
<dbReference type="GO" id="GO:0005886">
    <property type="term" value="C:plasma membrane"/>
    <property type="evidence" value="ECO:0007669"/>
    <property type="project" value="TreeGrafter"/>
</dbReference>
<organism evidence="4 5">
    <name type="scientific">Sterolibacterium denitrificans</name>
    <dbReference type="NCBI Taxonomy" id="157592"/>
    <lineage>
        <taxon>Bacteria</taxon>
        <taxon>Pseudomonadati</taxon>
        <taxon>Pseudomonadota</taxon>
        <taxon>Betaproteobacteria</taxon>
        <taxon>Nitrosomonadales</taxon>
        <taxon>Sterolibacteriaceae</taxon>
        <taxon>Sterolibacterium</taxon>
    </lineage>
</organism>
<evidence type="ECO:0000256" key="1">
    <source>
        <dbReference type="ARBA" id="ARBA00012528"/>
    </source>
</evidence>
<evidence type="ECO:0000313" key="4">
    <source>
        <dbReference type="EMBL" id="SMB22266.1"/>
    </source>
</evidence>
<name>A0A7Z7HPL5_9PROT</name>
<sequence length="385" mass="41998">MFEIQIFALTLLPLLAASLIVLLVNWRIHKNMRGPAHWAAGAVSRMLGIGMIAIGDPLPVMLVNVVGYFLVVLGDFLAVHGLSQFAGRPPLRRTSLITLTLVLAGLGYFAQTMPDTYIGIIILVAGHVVAILLLVLLQLHIARQEGLSGILVLALSSFWEIFLGPALLLVIYLASKDVEIEAVLGWMSWVQPMAAMAMIGILQTFGFMLLAANRTRRELRDMALLDTLTGIPNRRAFDAAMRRAVEATRRNNTRLGLAVIDIDFFKRVNDTCGHTVGDALLRHVAATISSTLRDSDFFARVGGEEFALIVEDTTSEALVEVAERFRLAVETHALTRANGTALHCTLSAGLALSSPGHVDATRLYTLADQALYQAKRNGRNRIELA</sequence>
<feature type="transmembrane region" description="Helical" evidence="2">
    <location>
        <begin position="36"/>
        <end position="55"/>
    </location>
</feature>
<dbReference type="Gene3D" id="3.30.70.270">
    <property type="match status" value="1"/>
</dbReference>
<feature type="transmembrane region" description="Helical" evidence="2">
    <location>
        <begin position="61"/>
        <end position="82"/>
    </location>
</feature>
<dbReference type="GO" id="GO:0052621">
    <property type="term" value="F:diguanylate cyclase activity"/>
    <property type="evidence" value="ECO:0007669"/>
    <property type="project" value="UniProtKB-EC"/>
</dbReference>
<dbReference type="EC" id="2.7.7.65" evidence="1"/>
<dbReference type="GO" id="GO:0043709">
    <property type="term" value="P:cell adhesion involved in single-species biofilm formation"/>
    <property type="evidence" value="ECO:0007669"/>
    <property type="project" value="TreeGrafter"/>
</dbReference>
<protein>
    <recommendedName>
        <fullName evidence="1">diguanylate cyclase</fullName>
        <ecNumber evidence="1">2.7.7.65</ecNumber>
    </recommendedName>
</protein>
<evidence type="ECO:0000313" key="5">
    <source>
        <dbReference type="Proteomes" id="UP000242886"/>
    </source>
</evidence>
<dbReference type="GO" id="GO:1902201">
    <property type="term" value="P:negative regulation of bacterial-type flagellum-dependent cell motility"/>
    <property type="evidence" value="ECO:0007669"/>
    <property type="project" value="TreeGrafter"/>
</dbReference>
<evidence type="ECO:0000259" key="3">
    <source>
        <dbReference type="PROSITE" id="PS50887"/>
    </source>
</evidence>
<dbReference type="EMBL" id="LT837803">
    <property type="protein sequence ID" value="SMB22266.1"/>
    <property type="molecule type" value="Genomic_DNA"/>
</dbReference>
<reference evidence="4" key="1">
    <citation type="submission" date="2017-03" db="EMBL/GenBank/DDBJ databases">
        <authorList>
            <consortium name="AG Boll"/>
        </authorList>
    </citation>
    <scope>NUCLEOTIDE SEQUENCE [LARGE SCALE GENOMIC DNA]</scope>
    <source>
        <strain evidence="4">Chol</strain>
    </source>
</reference>
<gene>
    <name evidence="4" type="ORF">SDENCHOL_10527</name>
</gene>
<dbReference type="InterPro" id="IPR043128">
    <property type="entry name" value="Rev_trsase/Diguanyl_cyclase"/>
</dbReference>
<dbReference type="FunFam" id="3.30.70.270:FF:000001">
    <property type="entry name" value="Diguanylate cyclase domain protein"/>
    <property type="match status" value="1"/>
</dbReference>
<keyword evidence="2" id="KW-0472">Membrane</keyword>
<feature type="transmembrane region" description="Helical" evidence="2">
    <location>
        <begin position="193"/>
        <end position="212"/>
    </location>
</feature>
<proteinExistence type="predicted"/>
<evidence type="ECO:0000256" key="2">
    <source>
        <dbReference type="SAM" id="Phobius"/>
    </source>
</evidence>
<dbReference type="PANTHER" id="PTHR45138">
    <property type="entry name" value="REGULATORY COMPONENTS OF SENSORY TRANSDUCTION SYSTEM"/>
    <property type="match status" value="1"/>
</dbReference>
<feature type="domain" description="GGDEF" evidence="3">
    <location>
        <begin position="253"/>
        <end position="385"/>
    </location>
</feature>
<keyword evidence="5" id="KW-1185">Reference proteome</keyword>
<keyword evidence="2" id="KW-1133">Transmembrane helix</keyword>
<dbReference type="InterPro" id="IPR050469">
    <property type="entry name" value="Diguanylate_Cyclase"/>
</dbReference>
<dbReference type="SUPFAM" id="SSF55073">
    <property type="entry name" value="Nucleotide cyclase"/>
    <property type="match status" value="1"/>
</dbReference>
<dbReference type="PANTHER" id="PTHR45138:SF24">
    <property type="entry name" value="DIGUANYLATE CYCLASE DGCC-RELATED"/>
    <property type="match status" value="1"/>
</dbReference>
<dbReference type="NCBIfam" id="TIGR00254">
    <property type="entry name" value="GGDEF"/>
    <property type="match status" value="1"/>
</dbReference>
<feature type="transmembrane region" description="Helical" evidence="2">
    <location>
        <begin position="117"/>
        <end position="137"/>
    </location>
</feature>
<dbReference type="SMART" id="SM00267">
    <property type="entry name" value="GGDEF"/>
    <property type="match status" value="1"/>
</dbReference>
<dbReference type="CDD" id="cd01949">
    <property type="entry name" value="GGDEF"/>
    <property type="match status" value="1"/>
</dbReference>
<dbReference type="InterPro" id="IPR000160">
    <property type="entry name" value="GGDEF_dom"/>
</dbReference>
<dbReference type="InterPro" id="IPR029787">
    <property type="entry name" value="Nucleotide_cyclase"/>
</dbReference>
<feature type="transmembrane region" description="Helical" evidence="2">
    <location>
        <begin position="149"/>
        <end position="173"/>
    </location>
</feature>
<feature type="transmembrane region" description="Helical" evidence="2">
    <location>
        <begin position="94"/>
        <end position="111"/>
    </location>
</feature>
<feature type="transmembrane region" description="Helical" evidence="2">
    <location>
        <begin position="6"/>
        <end position="24"/>
    </location>
</feature>
<dbReference type="Proteomes" id="UP000242886">
    <property type="component" value="Chromosome SDENCHOL"/>
</dbReference>
<dbReference type="AlphaFoldDB" id="A0A7Z7HPL5"/>